<protein>
    <recommendedName>
        <fullName evidence="4">DUF2442 domain-containing protein</fullName>
    </recommendedName>
</protein>
<evidence type="ECO:0000256" key="1">
    <source>
        <dbReference type="SAM" id="MobiDB-lite"/>
    </source>
</evidence>
<name>A0A149VV46_9PROT</name>
<reference evidence="2 3" key="1">
    <citation type="submission" date="2016-01" db="EMBL/GenBank/DDBJ databases">
        <title>Genome sequence of the acidophilic iron oxidising Ferrovum strain Z-31.</title>
        <authorList>
            <person name="Poehlein A."/>
            <person name="Ullrich S.R."/>
            <person name="Schloemann M."/>
            <person name="Muehling M."/>
            <person name="Daniel R."/>
        </authorList>
    </citation>
    <scope>NUCLEOTIDE SEQUENCE [LARGE SCALE GENOMIC DNA]</scope>
    <source>
        <strain evidence="2 3">Z-31</strain>
    </source>
</reference>
<keyword evidence="3" id="KW-1185">Reference proteome</keyword>
<sequence>MSSSAKAVHFDKEMLWVDLLDGRTLGIPLAYFPRLLHATPEQLAIYEISGGGSGLHWPELDEDLLVAGLLAGIGDQTRHHEMRPESRTAHQWGAPTDLGQTNALHSHKGRGLASQRTAGNPDKSTSDHKPVLRSQPGGCGRLCGTTGE</sequence>
<feature type="compositionally biased region" description="Gly residues" evidence="1">
    <location>
        <begin position="137"/>
        <end position="148"/>
    </location>
</feature>
<dbReference type="InterPro" id="IPR018841">
    <property type="entry name" value="DUF2442"/>
</dbReference>
<proteinExistence type="predicted"/>
<evidence type="ECO:0008006" key="4">
    <source>
        <dbReference type="Google" id="ProtNLM"/>
    </source>
</evidence>
<dbReference type="Pfam" id="PF10387">
    <property type="entry name" value="DUF2442"/>
    <property type="match status" value="1"/>
</dbReference>
<dbReference type="Gene3D" id="3.30.2020.40">
    <property type="entry name" value="Uncharacterised protein PF10387, DUF2442"/>
    <property type="match status" value="1"/>
</dbReference>
<gene>
    <name evidence="2" type="ORF">FEMY_23960</name>
</gene>
<accession>A0A149VV46</accession>
<comment type="caution">
    <text evidence="2">The sequence shown here is derived from an EMBL/GenBank/DDBJ whole genome shotgun (WGS) entry which is preliminary data.</text>
</comment>
<dbReference type="Proteomes" id="UP000075653">
    <property type="component" value="Unassembled WGS sequence"/>
</dbReference>
<dbReference type="PATRIC" id="fig|1789004.3.peg.2540"/>
<evidence type="ECO:0000313" key="2">
    <source>
        <dbReference type="EMBL" id="KXW57087.1"/>
    </source>
</evidence>
<feature type="region of interest" description="Disordered" evidence="1">
    <location>
        <begin position="80"/>
        <end position="148"/>
    </location>
</feature>
<organism evidence="2 3">
    <name type="scientific">Ferrovum myxofaciens</name>
    <dbReference type="NCBI Taxonomy" id="416213"/>
    <lineage>
        <taxon>Bacteria</taxon>
        <taxon>Pseudomonadati</taxon>
        <taxon>Pseudomonadota</taxon>
        <taxon>Betaproteobacteria</taxon>
        <taxon>Ferrovales</taxon>
        <taxon>Ferrovaceae</taxon>
        <taxon>Ferrovum</taxon>
    </lineage>
</organism>
<dbReference type="EMBL" id="LRRD01000129">
    <property type="protein sequence ID" value="KXW57087.1"/>
    <property type="molecule type" value="Genomic_DNA"/>
</dbReference>
<dbReference type="AlphaFoldDB" id="A0A149VV46"/>
<dbReference type="STRING" id="1789004.FEMY_23960"/>
<evidence type="ECO:0000313" key="3">
    <source>
        <dbReference type="Proteomes" id="UP000075653"/>
    </source>
</evidence>